<name>A0ABS6S195_9BACT</name>
<evidence type="ECO:0000256" key="4">
    <source>
        <dbReference type="ARBA" id="ARBA00022630"/>
    </source>
</evidence>
<evidence type="ECO:0000256" key="8">
    <source>
        <dbReference type="ARBA" id="ARBA00022741"/>
    </source>
</evidence>
<dbReference type="PANTHER" id="PTHR22749:SF6">
    <property type="entry name" value="RIBOFLAVIN KINASE"/>
    <property type="match status" value="1"/>
</dbReference>
<evidence type="ECO:0000256" key="14">
    <source>
        <dbReference type="ARBA" id="ARBA00049494"/>
    </source>
</evidence>
<evidence type="ECO:0000256" key="2">
    <source>
        <dbReference type="ARBA" id="ARBA00004726"/>
    </source>
</evidence>
<organism evidence="17 18">
    <name type="scientific">Candidatus Magnetobacterium casense</name>
    <dbReference type="NCBI Taxonomy" id="1455061"/>
    <lineage>
        <taxon>Bacteria</taxon>
        <taxon>Pseudomonadati</taxon>
        <taxon>Nitrospirota</taxon>
        <taxon>Thermodesulfovibrionia</taxon>
        <taxon>Thermodesulfovibrionales</taxon>
        <taxon>Candidatus Magnetobacteriaceae</taxon>
        <taxon>Candidatus Magnetobacterium</taxon>
    </lineage>
</organism>
<evidence type="ECO:0000256" key="7">
    <source>
        <dbReference type="ARBA" id="ARBA00022695"/>
    </source>
</evidence>
<dbReference type="SUPFAM" id="SSF82114">
    <property type="entry name" value="Riboflavin kinase-like"/>
    <property type="match status" value="1"/>
</dbReference>
<evidence type="ECO:0000256" key="15">
    <source>
        <dbReference type="PIRNR" id="PIRNR004491"/>
    </source>
</evidence>
<evidence type="ECO:0000313" key="17">
    <source>
        <dbReference type="EMBL" id="MBV6342619.1"/>
    </source>
</evidence>
<keyword evidence="8 15" id="KW-0547">Nucleotide-binding</keyword>
<dbReference type="InterPro" id="IPR015865">
    <property type="entry name" value="Riboflavin_kinase_bac/euk"/>
</dbReference>
<dbReference type="EMBL" id="JABXWD010000297">
    <property type="protein sequence ID" value="MBV6342619.1"/>
    <property type="molecule type" value="Genomic_DNA"/>
</dbReference>
<keyword evidence="6 15" id="KW-0808">Transferase</keyword>
<comment type="pathway">
    <text evidence="2 15">Cofactor biosynthesis; FAD biosynthesis; FAD from FMN: step 1/1.</text>
</comment>
<keyword evidence="10 15" id="KW-0274">FAD</keyword>
<keyword evidence="4 15" id="KW-0285">Flavoprotein</keyword>
<dbReference type="CDD" id="cd02064">
    <property type="entry name" value="FAD_synthetase_N"/>
    <property type="match status" value="1"/>
</dbReference>
<comment type="pathway">
    <text evidence="3 15">Cofactor biosynthesis; FMN biosynthesis; FMN from riboflavin (ATP route): step 1/1.</text>
</comment>
<dbReference type="PIRSF" id="PIRSF004491">
    <property type="entry name" value="FAD_Synth"/>
    <property type="match status" value="1"/>
</dbReference>
<evidence type="ECO:0000256" key="10">
    <source>
        <dbReference type="ARBA" id="ARBA00022827"/>
    </source>
</evidence>
<comment type="caution">
    <text evidence="17">The sequence shown here is derived from an EMBL/GenBank/DDBJ whole genome shotgun (WGS) entry which is preliminary data.</text>
</comment>
<dbReference type="RefSeq" id="WP_218253235.1">
    <property type="nucleotide sequence ID" value="NZ_JABXWD010000297.1"/>
</dbReference>
<keyword evidence="7 15" id="KW-0548">Nucleotidyltransferase</keyword>
<dbReference type="EC" id="2.7.1.26" evidence="15"/>
<evidence type="ECO:0000256" key="13">
    <source>
        <dbReference type="ARBA" id="ARBA00047880"/>
    </source>
</evidence>
<evidence type="ECO:0000256" key="3">
    <source>
        <dbReference type="ARBA" id="ARBA00005201"/>
    </source>
</evidence>
<evidence type="ECO:0000313" key="18">
    <source>
        <dbReference type="Proteomes" id="UP001196980"/>
    </source>
</evidence>
<feature type="domain" description="Riboflavin kinase" evidence="16">
    <location>
        <begin position="177"/>
        <end position="301"/>
    </location>
</feature>
<dbReference type="Gene3D" id="2.40.30.30">
    <property type="entry name" value="Riboflavin kinase-like"/>
    <property type="match status" value="1"/>
</dbReference>
<dbReference type="Pfam" id="PF06574">
    <property type="entry name" value="FAD_syn"/>
    <property type="match status" value="1"/>
</dbReference>
<evidence type="ECO:0000259" key="16">
    <source>
        <dbReference type="SMART" id="SM00904"/>
    </source>
</evidence>
<dbReference type="SMART" id="SM00904">
    <property type="entry name" value="Flavokinase"/>
    <property type="match status" value="1"/>
</dbReference>
<comment type="catalytic activity">
    <reaction evidence="13 15">
        <text>riboflavin + ATP = FMN + ADP + H(+)</text>
        <dbReference type="Rhea" id="RHEA:14357"/>
        <dbReference type="ChEBI" id="CHEBI:15378"/>
        <dbReference type="ChEBI" id="CHEBI:30616"/>
        <dbReference type="ChEBI" id="CHEBI:57986"/>
        <dbReference type="ChEBI" id="CHEBI:58210"/>
        <dbReference type="ChEBI" id="CHEBI:456216"/>
        <dbReference type="EC" id="2.7.1.26"/>
    </reaction>
</comment>
<dbReference type="Pfam" id="PF01687">
    <property type="entry name" value="Flavokinase"/>
    <property type="match status" value="1"/>
</dbReference>
<dbReference type="GO" id="GO:0008531">
    <property type="term" value="F:riboflavin kinase activity"/>
    <property type="evidence" value="ECO:0007669"/>
    <property type="project" value="UniProtKB-EC"/>
</dbReference>
<dbReference type="Gene3D" id="3.40.50.620">
    <property type="entry name" value="HUPs"/>
    <property type="match status" value="1"/>
</dbReference>
<dbReference type="PANTHER" id="PTHR22749">
    <property type="entry name" value="RIBOFLAVIN KINASE/FMN ADENYLYLTRANSFERASE"/>
    <property type="match status" value="1"/>
</dbReference>
<dbReference type="Proteomes" id="UP001196980">
    <property type="component" value="Unassembled WGS sequence"/>
</dbReference>
<comment type="function">
    <text evidence="1">Catalyzes the phosphorylation of riboflavin to FMN followed by the adenylation of FMN to FAD.</text>
</comment>
<reference evidence="17 18" key="1">
    <citation type="journal article" date="2020" name="J Geophys Res Biogeosci">
        <title>Magnetotaxis as an Adaptation to Enable Bacterial Shuttling of Microbial Sulfur and Sulfur Cycling Across Aquatic Oxic#Anoxic Interfaces.</title>
        <authorList>
            <person name="Li J."/>
            <person name="Liu P."/>
            <person name="Wang J."/>
            <person name="Roberts A.P."/>
            <person name="Pan Y."/>
        </authorList>
    </citation>
    <scope>NUCLEOTIDE SEQUENCE [LARGE SCALE GENOMIC DNA]</scope>
    <source>
        <strain evidence="17 18">MYR-1_YQ</strain>
    </source>
</reference>
<comment type="similarity">
    <text evidence="15">Belongs to the ribF family.</text>
</comment>
<dbReference type="SUPFAM" id="SSF52374">
    <property type="entry name" value="Nucleotidylyl transferase"/>
    <property type="match status" value="1"/>
</dbReference>
<dbReference type="InterPro" id="IPR023465">
    <property type="entry name" value="Riboflavin_kinase_dom_sf"/>
</dbReference>
<dbReference type="NCBIfam" id="TIGR00083">
    <property type="entry name" value="ribF"/>
    <property type="match status" value="1"/>
</dbReference>
<dbReference type="EC" id="2.7.7.2" evidence="15"/>
<dbReference type="GO" id="GO:0003919">
    <property type="term" value="F:FMN adenylyltransferase activity"/>
    <property type="evidence" value="ECO:0007669"/>
    <property type="project" value="UniProtKB-EC"/>
</dbReference>
<dbReference type="NCBIfam" id="NF004160">
    <property type="entry name" value="PRK05627.1-3"/>
    <property type="match status" value="1"/>
</dbReference>
<keyword evidence="12" id="KW-0511">Multifunctional enzyme</keyword>
<evidence type="ECO:0000256" key="11">
    <source>
        <dbReference type="ARBA" id="ARBA00022840"/>
    </source>
</evidence>
<keyword evidence="5 15" id="KW-0288">FMN</keyword>
<evidence type="ECO:0000256" key="5">
    <source>
        <dbReference type="ARBA" id="ARBA00022643"/>
    </source>
</evidence>
<dbReference type="InterPro" id="IPR014729">
    <property type="entry name" value="Rossmann-like_a/b/a_fold"/>
</dbReference>
<keyword evidence="9 15" id="KW-0418">Kinase</keyword>
<keyword evidence="11 15" id="KW-0067">ATP-binding</keyword>
<evidence type="ECO:0000256" key="6">
    <source>
        <dbReference type="ARBA" id="ARBA00022679"/>
    </source>
</evidence>
<accession>A0ABS6S195</accession>
<sequence length="310" mass="34758">MDDIAGQYKRPVVTVGNFDGVHMGHQKIFSEVVRRARNIDGTAIVMTFDPHPAVFTNPQLKMKFLTPFEIKTQLIENSEVDVLICIVFNKEFASLAPEQFIRDVLVQQLGVAHVIVGHGFRFGRGKKGTTESFRRLSKRFGFGFNVVRNVRRGGLVVSSSRIRELLLRGDIDQTNKLLERPYFIDGIVVKGKDRGGKCLGIPTANLCCADEFLPCGGVYAVRARTDNDLFEGVANVGLNPTFGDNELSCEAHIFDYNGDLVGNTLRVYFIKRLRDEMTFASVDALKTQIHKDIAQAKGLLKRFNRVYVNI</sequence>
<gene>
    <name evidence="17" type="ORF">HWQ67_13600</name>
</gene>
<dbReference type="InterPro" id="IPR002606">
    <property type="entry name" value="Riboflavin_kinase_bac"/>
</dbReference>
<comment type="catalytic activity">
    <reaction evidence="14 15">
        <text>FMN + ATP + H(+) = FAD + diphosphate</text>
        <dbReference type="Rhea" id="RHEA:17237"/>
        <dbReference type="ChEBI" id="CHEBI:15378"/>
        <dbReference type="ChEBI" id="CHEBI:30616"/>
        <dbReference type="ChEBI" id="CHEBI:33019"/>
        <dbReference type="ChEBI" id="CHEBI:57692"/>
        <dbReference type="ChEBI" id="CHEBI:58210"/>
        <dbReference type="EC" id="2.7.7.2"/>
    </reaction>
</comment>
<evidence type="ECO:0000256" key="12">
    <source>
        <dbReference type="ARBA" id="ARBA00023268"/>
    </source>
</evidence>
<evidence type="ECO:0000256" key="9">
    <source>
        <dbReference type="ARBA" id="ARBA00022777"/>
    </source>
</evidence>
<proteinExistence type="inferred from homology"/>
<protein>
    <recommendedName>
        <fullName evidence="15">Riboflavin biosynthesis protein</fullName>
    </recommendedName>
    <domain>
        <recommendedName>
            <fullName evidence="15">Riboflavin kinase</fullName>
            <ecNumber evidence="15">2.7.1.26</ecNumber>
        </recommendedName>
        <alternativeName>
            <fullName evidence="15">Flavokinase</fullName>
        </alternativeName>
    </domain>
    <domain>
        <recommendedName>
            <fullName evidence="15">FMN adenylyltransferase</fullName>
            <ecNumber evidence="15">2.7.7.2</ecNumber>
        </recommendedName>
        <alternativeName>
            <fullName evidence="15">FAD pyrophosphorylase</fullName>
        </alternativeName>
        <alternativeName>
            <fullName evidence="15">FAD synthase</fullName>
        </alternativeName>
    </domain>
</protein>
<evidence type="ECO:0000256" key="1">
    <source>
        <dbReference type="ARBA" id="ARBA00002121"/>
    </source>
</evidence>
<dbReference type="InterPro" id="IPR023468">
    <property type="entry name" value="Riboflavin_kinase"/>
</dbReference>
<dbReference type="InterPro" id="IPR015864">
    <property type="entry name" value="FAD_synthase"/>
</dbReference>
<dbReference type="NCBIfam" id="NF004162">
    <property type="entry name" value="PRK05627.1-5"/>
    <property type="match status" value="1"/>
</dbReference>
<keyword evidence="18" id="KW-1185">Reference proteome</keyword>